<dbReference type="Gene3D" id="1.10.357.10">
    <property type="entry name" value="Tetracycline Repressor, domain 2"/>
    <property type="match status" value="1"/>
</dbReference>
<accession>A0A931CPR0</accession>
<evidence type="ECO:0000313" key="4">
    <source>
        <dbReference type="EMBL" id="MBG0740777.1"/>
    </source>
</evidence>
<dbReference type="InterPro" id="IPR009057">
    <property type="entry name" value="Homeodomain-like_sf"/>
</dbReference>
<evidence type="ECO:0000313" key="5">
    <source>
        <dbReference type="Proteomes" id="UP000655366"/>
    </source>
</evidence>
<evidence type="ECO:0000256" key="1">
    <source>
        <dbReference type="ARBA" id="ARBA00023125"/>
    </source>
</evidence>
<comment type="caution">
    <text evidence="4">The sequence shown here is derived from an EMBL/GenBank/DDBJ whole genome shotgun (WGS) entry which is preliminary data.</text>
</comment>
<evidence type="ECO:0000259" key="3">
    <source>
        <dbReference type="PROSITE" id="PS50977"/>
    </source>
</evidence>
<gene>
    <name evidence="4" type="ORF">IV500_15485</name>
</gene>
<feature type="domain" description="HTH tetR-type" evidence="3">
    <location>
        <begin position="10"/>
        <end position="70"/>
    </location>
</feature>
<dbReference type="RefSeq" id="WP_196397714.1">
    <property type="nucleotide sequence ID" value="NZ_JADNYM010000021.1"/>
</dbReference>
<dbReference type="SUPFAM" id="SSF48498">
    <property type="entry name" value="Tetracyclin repressor-like, C-terminal domain"/>
    <property type="match status" value="1"/>
</dbReference>
<dbReference type="SUPFAM" id="SSF46689">
    <property type="entry name" value="Homeodomain-like"/>
    <property type="match status" value="1"/>
</dbReference>
<dbReference type="PROSITE" id="PS50977">
    <property type="entry name" value="HTH_TETR_2"/>
    <property type="match status" value="1"/>
</dbReference>
<sequence length="186" mass="19570">MTANAAAAGSATRKAIVDAGRDLFGERGYSAVTIKDVAVRAGFSPAMVMKVMGSKAELYSAAAPEGPNVDDPGSAEPVGYQLVRRIVTRRDQREAEPWAMLPILIHDAPDPDAARVTFRNRYVSRIAERIGDTEPGLRRTKLVVCALLGLGAGVRTLGVLGPGEVGGEALIREYGALVQGIIDGSV</sequence>
<reference evidence="4 5" key="1">
    <citation type="submission" date="2020-11" db="EMBL/GenBank/DDBJ databases">
        <title>Arthrobacter antarcticus sp. nov., isolated from Antarctic Soil.</title>
        <authorList>
            <person name="Li J."/>
        </authorList>
    </citation>
    <scope>NUCLEOTIDE SEQUENCE [LARGE SCALE GENOMIC DNA]</scope>
    <source>
        <strain evidence="4 5">Z1-20</strain>
    </source>
</reference>
<keyword evidence="1 2" id="KW-0238">DNA-binding</keyword>
<dbReference type="InterPro" id="IPR001647">
    <property type="entry name" value="HTH_TetR"/>
</dbReference>
<dbReference type="InterPro" id="IPR041678">
    <property type="entry name" value="TetR_C_16"/>
</dbReference>
<evidence type="ECO:0000256" key="2">
    <source>
        <dbReference type="PROSITE-ProRule" id="PRU00335"/>
    </source>
</evidence>
<keyword evidence="5" id="KW-1185">Reference proteome</keyword>
<feature type="DNA-binding region" description="H-T-H motif" evidence="2">
    <location>
        <begin position="33"/>
        <end position="52"/>
    </location>
</feature>
<dbReference type="Pfam" id="PF17920">
    <property type="entry name" value="TetR_C_16"/>
    <property type="match status" value="1"/>
</dbReference>
<dbReference type="Proteomes" id="UP000655366">
    <property type="component" value="Unassembled WGS sequence"/>
</dbReference>
<dbReference type="GO" id="GO:0003677">
    <property type="term" value="F:DNA binding"/>
    <property type="evidence" value="ECO:0007669"/>
    <property type="project" value="UniProtKB-UniRule"/>
</dbReference>
<dbReference type="EMBL" id="JADNYM010000021">
    <property type="protein sequence ID" value="MBG0740777.1"/>
    <property type="molecule type" value="Genomic_DNA"/>
</dbReference>
<proteinExistence type="predicted"/>
<dbReference type="InterPro" id="IPR036271">
    <property type="entry name" value="Tet_transcr_reg_TetR-rel_C_sf"/>
</dbReference>
<dbReference type="AlphaFoldDB" id="A0A931CPR0"/>
<protein>
    <submittedName>
        <fullName evidence="4">TetR family transcriptional regulator</fullName>
    </submittedName>
</protein>
<name>A0A931CPR0_9MICC</name>
<dbReference type="Pfam" id="PF00440">
    <property type="entry name" value="TetR_N"/>
    <property type="match status" value="1"/>
</dbReference>
<organism evidence="4 5">
    <name type="scientific">Arthrobacter terrae</name>
    <dbReference type="NCBI Taxonomy" id="2935737"/>
    <lineage>
        <taxon>Bacteria</taxon>
        <taxon>Bacillati</taxon>
        <taxon>Actinomycetota</taxon>
        <taxon>Actinomycetes</taxon>
        <taxon>Micrococcales</taxon>
        <taxon>Micrococcaceae</taxon>
        <taxon>Arthrobacter</taxon>
    </lineage>
</organism>